<keyword evidence="9" id="KW-0679">Respiratory chain</keyword>
<gene>
    <name evidence="12" type="primary">COX1</name>
</gene>
<dbReference type="PRINTS" id="PR01165">
    <property type="entry name" value="CYCOXIDASEI"/>
</dbReference>
<keyword evidence="9" id="KW-0249">Electron transport</keyword>
<feature type="transmembrane region" description="Helical" evidence="10">
    <location>
        <begin position="306"/>
        <end position="333"/>
    </location>
</feature>
<protein>
    <recommendedName>
        <fullName evidence="5 9">Cytochrome c oxidase subunit 1</fullName>
        <ecNumber evidence="9">7.1.1.9</ecNumber>
    </recommendedName>
</protein>
<feature type="transmembrane region" description="Helical" evidence="10">
    <location>
        <begin position="186"/>
        <end position="214"/>
    </location>
</feature>
<keyword evidence="9" id="KW-0813">Transport</keyword>
<keyword evidence="9" id="KW-0186">Copper</keyword>
<keyword evidence="9" id="KW-0408">Iron</keyword>
<keyword evidence="9" id="KW-0479">Metal-binding</keyword>
<dbReference type="InterPro" id="IPR036927">
    <property type="entry name" value="Cyt_c_oxase-like_su1_sf"/>
</dbReference>
<evidence type="ECO:0000256" key="2">
    <source>
        <dbReference type="ARBA" id="ARBA00004141"/>
    </source>
</evidence>
<dbReference type="AlphaFoldDB" id="A0A5B9REB7"/>
<dbReference type="PANTHER" id="PTHR10422">
    <property type="entry name" value="CYTOCHROME C OXIDASE SUBUNIT 1"/>
    <property type="match status" value="1"/>
</dbReference>
<accession>A0A5B9REB7</accession>
<name>A0A5B9REB7_LINAN</name>
<dbReference type="GO" id="GO:0004129">
    <property type="term" value="F:cytochrome-c oxidase activity"/>
    <property type="evidence" value="ECO:0007669"/>
    <property type="project" value="UniProtKB-EC"/>
</dbReference>
<feature type="transmembrane region" description="Helical" evidence="10">
    <location>
        <begin position="105"/>
        <end position="130"/>
    </location>
</feature>
<dbReference type="GO" id="GO:0020037">
    <property type="term" value="F:heme binding"/>
    <property type="evidence" value="ECO:0007669"/>
    <property type="project" value="InterPro"/>
</dbReference>
<dbReference type="PROSITE" id="PS00077">
    <property type="entry name" value="COX1_CUB"/>
    <property type="match status" value="1"/>
</dbReference>
<evidence type="ECO:0000256" key="7">
    <source>
        <dbReference type="ARBA" id="ARBA00022989"/>
    </source>
</evidence>
<feature type="transmembrane region" description="Helical" evidence="10">
    <location>
        <begin position="274"/>
        <end position="294"/>
    </location>
</feature>
<evidence type="ECO:0000256" key="5">
    <source>
        <dbReference type="ARBA" id="ARBA00015947"/>
    </source>
</evidence>
<keyword evidence="9" id="KW-0349">Heme</keyword>
<dbReference type="GO" id="GO:0045277">
    <property type="term" value="C:respiratory chain complex IV"/>
    <property type="evidence" value="ECO:0007669"/>
    <property type="project" value="InterPro"/>
</dbReference>
<keyword evidence="9 12" id="KW-0496">Mitochondrion</keyword>
<feature type="transmembrane region" description="Helical" evidence="10">
    <location>
        <begin position="246"/>
        <end position="262"/>
    </location>
</feature>
<dbReference type="EMBL" id="MH371361">
    <property type="protein sequence ID" value="QEG58641.1"/>
    <property type="molecule type" value="Genomic_DNA"/>
</dbReference>
<feature type="transmembrane region" description="Helical" evidence="10">
    <location>
        <begin position="150"/>
        <end position="174"/>
    </location>
</feature>
<organism evidence="12">
    <name type="scientific">Lingula anatina</name>
    <name type="common">Brachiopod</name>
    <name type="synonym">Lingula unguis</name>
    <dbReference type="NCBI Taxonomy" id="7574"/>
    <lineage>
        <taxon>Eukaryota</taxon>
        <taxon>Metazoa</taxon>
        <taxon>Spiralia</taxon>
        <taxon>Lophotrochozoa</taxon>
        <taxon>Brachiopoda</taxon>
        <taxon>Linguliformea</taxon>
        <taxon>Lingulata</taxon>
        <taxon>Lingulida</taxon>
        <taxon>Linguloidea</taxon>
        <taxon>Lingulidae</taxon>
        <taxon>Lingula</taxon>
    </lineage>
</organism>
<comment type="similarity">
    <text evidence="4 9">Belongs to the heme-copper respiratory oxidase family.</text>
</comment>
<evidence type="ECO:0000313" key="12">
    <source>
        <dbReference type="EMBL" id="QEG58641.1"/>
    </source>
</evidence>
<dbReference type="GO" id="GO:0006123">
    <property type="term" value="P:mitochondrial electron transport, cytochrome c to oxygen"/>
    <property type="evidence" value="ECO:0007669"/>
    <property type="project" value="TreeGrafter"/>
</dbReference>
<feature type="domain" description="Cytochrome oxidase subunit I profile" evidence="11">
    <location>
        <begin position="2"/>
        <end position="526"/>
    </location>
</feature>
<feature type="transmembrane region" description="Helical" evidence="10">
    <location>
        <begin position="415"/>
        <end position="436"/>
    </location>
</feature>
<keyword evidence="9" id="KW-0999">Mitochondrion inner membrane</keyword>
<dbReference type="PROSITE" id="PS50855">
    <property type="entry name" value="COX1"/>
    <property type="match status" value="1"/>
</dbReference>
<dbReference type="InterPro" id="IPR033944">
    <property type="entry name" value="Cyt_c_oxase_su1_dom"/>
</dbReference>
<keyword evidence="8 9" id="KW-0472">Membrane</keyword>
<feature type="transmembrane region" description="Helical" evidence="10">
    <location>
        <begin position="456"/>
        <end position="479"/>
    </location>
</feature>
<comment type="subcellular location">
    <subcellularLocation>
        <location evidence="2">Membrane</location>
        <topology evidence="2">Multi-pass membrane protein</topology>
    </subcellularLocation>
    <subcellularLocation>
        <location evidence="9">Mitochondrion inner membrane</location>
        <topology evidence="9">Multi-pass membrane protein</topology>
    </subcellularLocation>
</comment>
<evidence type="ECO:0000256" key="6">
    <source>
        <dbReference type="ARBA" id="ARBA00022692"/>
    </source>
</evidence>
<dbReference type="EC" id="7.1.1.9" evidence="9"/>
<evidence type="ECO:0000259" key="11">
    <source>
        <dbReference type="PROSITE" id="PS50855"/>
    </source>
</evidence>
<dbReference type="InterPro" id="IPR023615">
    <property type="entry name" value="Cyt_c_Oxase_su1_BS"/>
</dbReference>
<keyword evidence="6 9" id="KW-0812">Transmembrane</keyword>
<comment type="catalytic activity">
    <reaction evidence="9">
        <text>4 Fe(II)-[cytochrome c] + O2 + 8 H(+)(in) = 4 Fe(III)-[cytochrome c] + 2 H2O + 4 H(+)(out)</text>
        <dbReference type="Rhea" id="RHEA:11436"/>
        <dbReference type="Rhea" id="RHEA-COMP:10350"/>
        <dbReference type="Rhea" id="RHEA-COMP:14399"/>
        <dbReference type="ChEBI" id="CHEBI:15377"/>
        <dbReference type="ChEBI" id="CHEBI:15378"/>
        <dbReference type="ChEBI" id="CHEBI:15379"/>
        <dbReference type="ChEBI" id="CHEBI:29033"/>
        <dbReference type="ChEBI" id="CHEBI:29034"/>
        <dbReference type="EC" id="7.1.1.9"/>
    </reaction>
</comment>
<evidence type="ECO:0000256" key="3">
    <source>
        <dbReference type="ARBA" id="ARBA00004673"/>
    </source>
</evidence>
<feature type="transmembrane region" description="Helical" evidence="10">
    <location>
        <begin position="20"/>
        <end position="43"/>
    </location>
</feature>
<dbReference type="GO" id="GO:0005743">
    <property type="term" value="C:mitochondrial inner membrane"/>
    <property type="evidence" value="ECO:0007669"/>
    <property type="project" value="UniProtKB-SubCell"/>
</dbReference>
<evidence type="ECO:0000256" key="8">
    <source>
        <dbReference type="ARBA" id="ARBA00023136"/>
    </source>
</evidence>
<comment type="cofactor">
    <cofactor evidence="1">
        <name>heme</name>
        <dbReference type="ChEBI" id="CHEBI:30413"/>
    </cofactor>
</comment>
<dbReference type="Gene3D" id="1.20.210.10">
    <property type="entry name" value="Cytochrome c oxidase-like, subunit I domain"/>
    <property type="match status" value="1"/>
</dbReference>
<comment type="pathway">
    <text evidence="3 9">Energy metabolism; oxidative phosphorylation.</text>
</comment>
<feature type="transmembrane region" description="Helical" evidence="10">
    <location>
        <begin position="345"/>
        <end position="369"/>
    </location>
</feature>
<feature type="transmembrane region" description="Helical" evidence="10">
    <location>
        <begin position="63"/>
        <end position="85"/>
    </location>
</feature>
<dbReference type="InterPro" id="IPR023616">
    <property type="entry name" value="Cyt_c_oxase-like_su1_dom"/>
</dbReference>
<dbReference type="GO" id="GO:0015990">
    <property type="term" value="P:electron transport coupled proton transport"/>
    <property type="evidence" value="ECO:0007669"/>
    <property type="project" value="TreeGrafter"/>
</dbReference>
<dbReference type="CDD" id="cd01663">
    <property type="entry name" value="Cyt_c_Oxidase_I"/>
    <property type="match status" value="1"/>
</dbReference>
<dbReference type="SUPFAM" id="SSF81442">
    <property type="entry name" value="Cytochrome c oxidase subunit I-like"/>
    <property type="match status" value="1"/>
</dbReference>
<dbReference type="InterPro" id="IPR000883">
    <property type="entry name" value="Cyt_C_Oxase_1"/>
</dbReference>
<evidence type="ECO:0000256" key="1">
    <source>
        <dbReference type="ARBA" id="ARBA00001971"/>
    </source>
</evidence>
<feature type="transmembrane region" description="Helical" evidence="10">
    <location>
        <begin position="381"/>
        <end position="403"/>
    </location>
</feature>
<keyword evidence="7 10" id="KW-1133">Transmembrane helix</keyword>
<geneLocation type="mitochondrion" evidence="12"/>
<reference evidence="12" key="1">
    <citation type="submission" date="2018-05" db="EMBL/GenBank/DDBJ databases">
        <title>Complete mitochondrial genome of Lingula anatina.</title>
        <authorList>
            <person name="Karagozlu M.Z."/>
            <person name="Kim C.-B."/>
        </authorList>
    </citation>
    <scope>NUCLEOTIDE SEQUENCE</scope>
</reference>
<sequence length="574" mass="64874">MKTWSHRWLKSVNHKDIGTIYLYMGLWSGVFGLSLSHCMRIELSHPGEWLQVGYMYHSIMTMHAFMMIFFFVMPTSIGGLGNWFIPLMIKIKDLSMPRLNNLSVWLALGSLFLMCMAFLSSGGLGCGWTMYPPLSNSEFMDGLPIDLAVFSLHMAGMSSIAGSINFLVTIFNMRMGALFFMSLNPMLIWTLFGTSILLVTSVPVLAAGLTLLLLDRHFSTSFYYPEGGGDPILWQHLFWFFGHPEVYILILPAFGVISHILCRSSAKLHVFGKIGMSWASMGIAWMGFLVWGHHMFVAGLDIDTRAYFTAATLMIAVPTGVKVFNWLATIFGGVYSLKHSHPSTFWAVGFVLLFTIGGLTGVILANAALSTLLHDSYYVVAHFHYVLSMGAVFAIFGGFWFWFPFWTGMVPRKDLVLTHFMLTFIGVNFTFFPMHWMGLTGMPRRYQDYPDIHSVWQAISTTGGFCSYLAMGLFISAIWEVYLVQRPLLFAFFVRSESEYYGTGAGEGNTVLPCGSHTNSELPKFVCYKHKEKKPYYVSVIIWRFLSKEWKPQNIKFASPLGLFGERVDESEEL</sequence>
<evidence type="ECO:0000256" key="4">
    <source>
        <dbReference type="ARBA" id="ARBA00009578"/>
    </source>
</evidence>
<dbReference type="Pfam" id="PF00115">
    <property type="entry name" value="COX1"/>
    <property type="match status" value="1"/>
</dbReference>
<proteinExistence type="inferred from homology"/>
<dbReference type="PANTHER" id="PTHR10422:SF18">
    <property type="entry name" value="CYTOCHROME C OXIDASE SUBUNIT 1"/>
    <property type="match status" value="1"/>
</dbReference>
<evidence type="ECO:0000256" key="10">
    <source>
        <dbReference type="SAM" id="Phobius"/>
    </source>
</evidence>
<dbReference type="GO" id="GO:0046872">
    <property type="term" value="F:metal ion binding"/>
    <property type="evidence" value="ECO:0007669"/>
    <property type="project" value="UniProtKB-KW"/>
</dbReference>
<dbReference type="UniPathway" id="UPA00705"/>
<comment type="function">
    <text evidence="9">Component of the cytochrome c oxidase, the last enzyme in the mitochondrial electron transport chain which drives oxidative phosphorylation. The respiratory chain contains 3 multisubunit complexes succinate dehydrogenase (complex II, CII), ubiquinol-cytochrome c oxidoreductase (cytochrome b-c1 complex, complex III, CIII) and cytochrome c oxidase (complex IV, CIV), that cooperate to transfer electrons derived from NADH and succinate to molecular oxygen, creating an electrochemical gradient over the inner membrane that drives transmembrane transport and the ATP synthase. Cytochrome c oxidase is the component of the respiratory chain that catalyzes the reduction of oxygen to water. Electrons originating from reduced cytochrome c in the intermembrane space (IMS) are transferred via the dinuclear copper A center (CU(A)) of subunit 2 and heme A of subunit 1 to the active site in subunit 1, a binuclear center (BNC) formed by heme A3 and copper B (CU(B)). The BNC reduces molecular oxygen to 2 water molecules using 4 electrons from cytochrome c in the IMS and 4 protons from the mitochondrial matrix.</text>
</comment>
<evidence type="ECO:0000256" key="9">
    <source>
        <dbReference type="RuleBase" id="RU000369"/>
    </source>
</evidence>